<keyword evidence="3" id="KW-0808">Transferase</keyword>
<dbReference type="GO" id="GO:0005975">
    <property type="term" value="P:carbohydrate metabolic process"/>
    <property type="evidence" value="ECO:0007669"/>
    <property type="project" value="InterPro"/>
</dbReference>
<dbReference type="RefSeq" id="WP_101831446.1">
    <property type="nucleotide sequence ID" value="NZ_FZMO01000112.1"/>
</dbReference>
<dbReference type="InterPro" id="IPR002213">
    <property type="entry name" value="UDP_glucos_trans"/>
</dbReference>
<evidence type="ECO:0000259" key="2">
    <source>
        <dbReference type="Pfam" id="PF06722"/>
    </source>
</evidence>
<dbReference type="Pfam" id="PF06722">
    <property type="entry name" value="EryCIII-like_C"/>
    <property type="match status" value="1"/>
</dbReference>
<gene>
    <name evidence="3" type="ORF">FRACA_20032</name>
</gene>
<feature type="domain" description="Erythromycin biosynthesis protein CIII-like C-terminal" evidence="2">
    <location>
        <begin position="310"/>
        <end position="407"/>
    </location>
</feature>
<sequence>MRVAIFAMGTRGDAQPAAIIGAELARRGHEVVLGVPGDLASFGLRMGLDTASIGIDAHEFMGSEEVRAWLASGDLWKIMNGFSRYKRQQTERIADAMADISAGADLIVSGVTTEDEAACIAEWRGVPMACLHHAPMRANGDFPFFIASTRRLPRVVNRLMYPAVELAGWRVLAADVNRLRARLGLRPAREPTPRRLARAGSTEIQAYSRFLVPELADWGERRPLVGFLTLSPEQRRLLGEHQLDPAVDQWLDEGEPPAYFGFGSMPVLDPPRILELLSTVADRLGLRALVSGAWATTGVSTDRRVCVVGDLDHDTVLSRCRIAVHHGGAGTTAASVAAGLPTVVCSVIGDQPFWGARLERLGVGASLRFPEMSERALVAAAAPLLAPEPRERAARLATRLKTENAASHTADVLEKIHRS</sequence>
<dbReference type="EMBL" id="FZMO01000112">
    <property type="protein sequence ID" value="SNQ47636.1"/>
    <property type="molecule type" value="Genomic_DNA"/>
</dbReference>
<evidence type="ECO:0000313" key="3">
    <source>
        <dbReference type="EMBL" id="SNQ47636.1"/>
    </source>
</evidence>
<dbReference type="Gene3D" id="3.40.50.2000">
    <property type="entry name" value="Glycogen Phosphorylase B"/>
    <property type="match status" value="2"/>
</dbReference>
<reference evidence="3 4" key="1">
    <citation type="submission" date="2017-06" db="EMBL/GenBank/DDBJ databases">
        <authorList>
            <person name="Kim H.J."/>
            <person name="Triplett B.A."/>
        </authorList>
    </citation>
    <scope>NUCLEOTIDE SEQUENCE [LARGE SCALE GENOMIC DNA]</scope>
    <source>
        <strain evidence="3">FRACA_ARgP5</strain>
    </source>
</reference>
<protein>
    <submittedName>
        <fullName evidence="3">Glycosyl transferase family 28</fullName>
    </submittedName>
</protein>
<dbReference type="GO" id="GO:0016758">
    <property type="term" value="F:hexosyltransferase activity"/>
    <property type="evidence" value="ECO:0007669"/>
    <property type="project" value="InterPro"/>
</dbReference>
<dbReference type="CDD" id="cd03784">
    <property type="entry name" value="GT1_Gtf-like"/>
    <property type="match status" value="1"/>
</dbReference>
<proteinExistence type="predicted"/>
<organism evidence="3 4">
    <name type="scientific">Frankia canadensis</name>
    <dbReference type="NCBI Taxonomy" id="1836972"/>
    <lineage>
        <taxon>Bacteria</taxon>
        <taxon>Bacillati</taxon>
        <taxon>Actinomycetota</taxon>
        <taxon>Actinomycetes</taxon>
        <taxon>Frankiales</taxon>
        <taxon>Frankiaceae</taxon>
        <taxon>Frankia</taxon>
    </lineage>
</organism>
<evidence type="ECO:0000313" key="4">
    <source>
        <dbReference type="Proteomes" id="UP000234331"/>
    </source>
</evidence>
<evidence type="ECO:0000259" key="1">
    <source>
        <dbReference type="Pfam" id="PF03033"/>
    </source>
</evidence>
<dbReference type="AlphaFoldDB" id="A0A2I2KPR9"/>
<dbReference type="PANTHER" id="PTHR48050">
    <property type="entry name" value="STEROL 3-BETA-GLUCOSYLTRANSFERASE"/>
    <property type="match status" value="1"/>
</dbReference>
<dbReference type="FunFam" id="3.40.50.2000:FF:000009">
    <property type="entry name" value="Sterol 3-beta-glucosyltransferase UGT80A2"/>
    <property type="match status" value="1"/>
</dbReference>
<accession>A0A2I2KPR9</accession>
<dbReference type="GO" id="GO:0008194">
    <property type="term" value="F:UDP-glycosyltransferase activity"/>
    <property type="evidence" value="ECO:0007669"/>
    <property type="project" value="InterPro"/>
</dbReference>
<dbReference type="Proteomes" id="UP000234331">
    <property type="component" value="Unassembled WGS sequence"/>
</dbReference>
<dbReference type="SUPFAM" id="SSF53756">
    <property type="entry name" value="UDP-Glycosyltransferase/glycogen phosphorylase"/>
    <property type="match status" value="1"/>
</dbReference>
<dbReference type="InterPro" id="IPR050426">
    <property type="entry name" value="Glycosyltransferase_28"/>
</dbReference>
<name>A0A2I2KPR9_9ACTN</name>
<feature type="domain" description="Glycosyltransferase family 28 N-terminal" evidence="1">
    <location>
        <begin position="3"/>
        <end position="68"/>
    </location>
</feature>
<dbReference type="Pfam" id="PF03033">
    <property type="entry name" value="Glyco_transf_28"/>
    <property type="match status" value="1"/>
</dbReference>
<dbReference type="InterPro" id="IPR004276">
    <property type="entry name" value="GlycoTrans_28_N"/>
</dbReference>
<dbReference type="OrthoDB" id="3253247at2"/>
<dbReference type="InterPro" id="IPR010610">
    <property type="entry name" value="EryCIII-like_C"/>
</dbReference>
<dbReference type="PANTHER" id="PTHR48050:SF13">
    <property type="entry name" value="STEROL 3-BETA-GLUCOSYLTRANSFERASE UGT80A2"/>
    <property type="match status" value="1"/>
</dbReference>
<keyword evidence="4" id="KW-1185">Reference proteome</keyword>
<dbReference type="GO" id="GO:0033072">
    <property type="term" value="P:vancomycin biosynthetic process"/>
    <property type="evidence" value="ECO:0007669"/>
    <property type="project" value="UniProtKB-ARBA"/>
</dbReference>